<dbReference type="SMART" id="SM00895">
    <property type="entry name" value="FCD"/>
    <property type="match status" value="1"/>
</dbReference>
<dbReference type="Pfam" id="PF07729">
    <property type="entry name" value="FCD"/>
    <property type="match status" value="1"/>
</dbReference>
<dbReference type="Pfam" id="PF00392">
    <property type="entry name" value="GntR"/>
    <property type="match status" value="1"/>
</dbReference>
<dbReference type="Proteomes" id="UP001499884">
    <property type="component" value="Unassembled WGS sequence"/>
</dbReference>
<dbReference type="InterPro" id="IPR036390">
    <property type="entry name" value="WH_DNA-bd_sf"/>
</dbReference>
<sequence>MPAEPRQSAKGRAYDFIKREVLRGAYEGGDLISEGDVAKRLDMSRTPVREAFLRLEVEGLLKLYPQRGALVVPVSPAEVRSVLEARRLLERFAVEKLLAGPAPARDAAVEALAAHVRRQRTAGSTGDAEAFLEEDRLFHTGLLDASGNPLVVQFYGTLRDRQTRMIAESMVSEPHRRESIMEEHAEILDALRAGDGERTLAALDAHLASTRKALGVT</sequence>
<dbReference type="SMART" id="SM00345">
    <property type="entry name" value="HTH_GNTR"/>
    <property type="match status" value="1"/>
</dbReference>
<name>A0ABP7FEI1_9ACTN</name>
<accession>A0ABP7FEI1</accession>
<dbReference type="SUPFAM" id="SSF48008">
    <property type="entry name" value="GntR ligand-binding domain-like"/>
    <property type="match status" value="1"/>
</dbReference>
<dbReference type="PANTHER" id="PTHR43537:SF24">
    <property type="entry name" value="GLUCONATE OPERON TRANSCRIPTIONAL REPRESSOR"/>
    <property type="match status" value="1"/>
</dbReference>
<evidence type="ECO:0000256" key="1">
    <source>
        <dbReference type="ARBA" id="ARBA00023015"/>
    </source>
</evidence>
<dbReference type="RefSeq" id="WP_345648007.1">
    <property type="nucleotide sequence ID" value="NZ_BAABEP010000023.1"/>
</dbReference>
<evidence type="ECO:0000256" key="3">
    <source>
        <dbReference type="ARBA" id="ARBA00023163"/>
    </source>
</evidence>
<dbReference type="InterPro" id="IPR000524">
    <property type="entry name" value="Tscrpt_reg_HTH_GntR"/>
</dbReference>
<dbReference type="InterPro" id="IPR036388">
    <property type="entry name" value="WH-like_DNA-bd_sf"/>
</dbReference>
<dbReference type="PROSITE" id="PS50949">
    <property type="entry name" value="HTH_GNTR"/>
    <property type="match status" value="1"/>
</dbReference>
<feature type="domain" description="HTH gntR-type" evidence="4">
    <location>
        <begin position="7"/>
        <end position="74"/>
    </location>
</feature>
<organism evidence="5 6">
    <name type="scientific">Streptomyces tremellae</name>
    <dbReference type="NCBI Taxonomy" id="1124239"/>
    <lineage>
        <taxon>Bacteria</taxon>
        <taxon>Bacillati</taxon>
        <taxon>Actinomycetota</taxon>
        <taxon>Actinomycetes</taxon>
        <taxon>Kitasatosporales</taxon>
        <taxon>Streptomycetaceae</taxon>
        <taxon>Streptomyces</taxon>
    </lineage>
</organism>
<evidence type="ECO:0000259" key="4">
    <source>
        <dbReference type="PROSITE" id="PS50949"/>
    </source>
</evidence>
<dbReference type="PANTHER" id="PTHR43537">
    <property type="entry name" value="TRANSCRIPTIONAL REGULATOR, GNTR FAMILY"/>
    <property type="match status" value="1"/>
</dbReference>
<dbReference type="SUPFAM" id="SSF46785">
    <property type="entry name" value="Winged helix' DNA-binding domain"/>
    <property type="match status" value="1"/>
</dbReference>
<evidence type="ECO:0000256" key="2">
    <source>
        <dbReference type="ARBA" id="ARBA00023125"/>
    </source>
</evidence>
<keyword evidence="6" id="KW-1185">Reference proteome</keyword>
<dbReference type="Gene3D" id="1.20.120.530">
    <property type="entry name" value="GntR ligand-binding domain-like"/>
    <property type="match status" value="1"/>
</dbReference>
<protein>
    <submittedName>
        <fullName evidence="5">GntR family transcriptional regulator</fullName>
    </submittedName>
</protein>
<reference evidence="6" key="1">
    <citation type="journal article" date="2019" name="Int. J. Syst. Evol. Microbiol.">
        <title>The Global Catalogue of Microorganisms (GCM) 10K type strain sequencing project: providing services to taxonomists for standard genome sequencing and annotation.</title>
        <authorList>
            <consortium name="The Broad Institute Genomics Platform"/>
            <consortium name="The Broad Institute Genome Sequencing Center for Infectious Disease"/>
            <person name="Wu L."/>
            <person name="Ma J."/>
        </authorList>
    </citation>
    <scope>NUCLEOTIDE SEQUENCE [LARGE SCALE GENOMIC DNA]</scope>
    <source>
        <strain evidence="6">JCM 30846</strain>
    </source>
</reference>
<dbReference type="Gene3D" id="1.10.10.10">
    <property type="entry name" value="Winged helix-like DNA-binding domain superfamily/Winged helix DNA-binding domain"/>
    <property type="match status" value="1"/>
</dbReference>
<dbReference type="InterPro" id="IPR008920">
    <property type="entry name" value="TF_FadR/GntR_C"/>
</dbReference>
<keyword evidence="1" id="KW-0805">Transcription regulation</keyword>
<evidence type="ECO:0000313" key="6">
    <source>
        <dbReference type="Proteomes" id="UP001499884"/>
    </source>
</evidence>
<keyword evidence="2" id="KW-0238">DNA-binding</keyword>
<proteinExistence type="predicted"/>
<gene>
    <name evidence="5" type="ORF">GCM10023082_35570</name>
</gene>
<keyword evidence="3" id="KW-0804">Transcription</keyword>
<comment type="caution">
    <text evidence="5">The sequence shown here is derived from an EMBL/GenBank/DDBJ whole genome shotgun (WGS) entry which is preliminary data.</text>
</comment>
<dbReference type="InterPro" id="IPR011711">
    <property type="entry name" value="GntR_C"/>
</dbReference>
<dbReference type="EMBL" id="BAABEP010000023">
    <property type="protein sequence ID" value="GAA3735308.1"/>
    <property type="molecule type" value="Genomic_DNA"/>
</dbReference>
<evidence type="ECO:0000313" key="5">
    <source>
        <dbReference type="EMBL" id="GAA3735308.1"/>
    </source>
</evidence>
<dbReference type="PRINTS" id="PR00035">
    <property type="entry name" value="HTHGNTR"/>
</dbReference>